<comment type="caution">
    <text evidence="6">The sequence shown here is derived from an EMBL/GenBank/DDBJ whole genome shotgun (WGS) entry which is preliminary data.</text>
</comment>
<evidence type="ECO:0000313" key="7">
    <source>
        <dbReference type="Proteomes" id="UP001589609"/>
    </source>
</evidence>
<comment type="similarity">
    <text evidence="1">Belongs to the glycosyltransferase 28 family.</text>
</comment>
<dbReference type="Gene3D" id="3.40.50.2000">
    <property type="entry name" value="Glycogen Phosphorylase B"/>
    <property type="match status" value="1"/>
</dbReference>
<dbReference type="EC" id="2.4.-.-" evidence="6"/>
<evidence type="ECO:0000256" key="3">
    <source>
        <dbReference type="ARBA" id="ARBA00022679"/>
    </source>
</evidence>
<dbReference type="InterPro" id="IPR009695">
    <property type="entry name" value="Diacylglyc_glucosyltr_N"/>
</dbReference>
<dbReference type="GO" id="GO:0016757">
    <property type="term" value="F:glycosyltransferase activity"/>
    <property type="evidence" value="ECO:0007669"/>
    <property type="project" value="UniProtKB-KW"/>
</dbReference>
<evidence type="ECO:0000256" key="1">
    <source>
        <dbReference type="ARBA" id="ARBA00006962"/>
    </source>
</evidence>
<keyword evidence="2 6" id="KW-0328">Glycosyltransferase</keyword>
<evidence type="ECO:0000259" key="5">
    <source>
        <dbReference type="Pfam" id="PF06925"/>
    </source>
</evidence>
<dbReference type="PANTHER" id="PTHR43025">
    <property type="entry name" value="MONOGALACTOSYLDIACYLGLYCEROL SYNTHASE"/>
    <property type="match status" value="1"/>
</dbReference>
<dbReference type="PANTHER" id="PTHR43025:SF3">
    <property type="entry name" value="MONOGALACTOSYLDIACYLGLYCEROL SYNTHASE 1, CHLOROPLASTIC"/>
    <property type="match status" value="1"/>
</dbReference>
<sequence length="379" mass="43573">MKTQPKILLVTASFGNGHNQVSHALQHTFKEFGVHSVKIYDLYADAYPYWNEIAKFLYQRSFTIGAPLYKLFFYGTDKMYRTKAAYFYCRLGKKRLETVVEEEKPDIIITTFPVGTVPEWRRKTKQPFQLYTVVTDYCLHRTWIHEEIDRYYVATEEVKQKIIQNGISPRNIYVSGIPIRKAFESGPNARQLQNKYGLHTDRKTLLFMAGAYGVVKNLKTITTNILEQSDVQIIVVCGQNKQLYNQLSKLKLIYTKRLHIFGYVDDVHELYAIADAMITKPGGITLSEATAKQLPTILYRPVPGQEKENSLFFSRLGAAVVVSNKEAIVKEVLHLLNHTSKLDEMSQALARIHQKESAPQIVQDILYSFSNRKTSQQFA</sequence>
<evidence type="ECO:0000313" key="6">
    <source>
        <dbReference type="EMBL" id="MFB9757067.1"/>
    </source>
</evidence>
<dbReference type="Proteomes" id="UP001589609">
    <property type="component" value="Unassembled WGS sequence"/>
</dbReference>
<feature type="domain" description="Diacylglycerol glucosyltransferase N-terminal" evidence="5">
    <location>
        <begin position="18"/>
        <end position="179"/>
    </location>
</feature>
<dbReference type="SUPFAM" id="SSF53756">
    <property type="entry name" value="UDP-Glycosyltransferase/glycogen phosphorylase"/>
    <property type="match status" value="1"/>
</dbReference>
<dbReference type="Pfam" id="PF06925">
    <property type="entry name" value="MGDG_synth"/>
    <property type="match status" value="1"/>
</dbReference>
<organism evidence="6 7">
    <name type="scientific">Ectobacillus funiculus</name>
    <dbReference type="NCBI Taxonomy" id="137993"/>
    <lineage>
        <taxon>Bacteria</taxon>
        <taxon>Bacillati</taxon>
        <taxon>Bacillota</taxon>
        <taxon>Bacilli</taxon>
        <taxon>Bacillales</taxon>
        <taxon>Bacillaceae</taxon>
        <taxon>Ectobacillus</taxon>
    </lineage>
</organism>
<dbReference type="EMBL" id="JBHMAF010000004">
    <property type="protein sequence ID" value="MFB9757067.1"/>
    <property type="molecule type" value="Genomic_DNA"/>
</dbReference>
<protein>
    <submittedName>
        <fullName evidence="6">Glycosyltransferase</fullName>
        <ecNumber evidence="6">2.4.-.-</ecNumber>
    </submittedName>
</protein>
<keyword evidence="7" id="KW-1185">Reference proteome</keyword>
<keyword evidence="3 6" id="KW-0808">Transferase</keyword>
<reference evidence="6 7" key="1">
    <citation type="submission" date="2024-09" db="EMBL/GenBank/DDBJ databases">
        <authorList>
            <person name="Sun Q."/>
            <person name="Mori K."/>
        </authorList>
    </citation>
    <scope>NUCLEOTIDE SEQUENCE [LARGE SCALE GENOMIC DNA]</scope>
    <source>
        <strain evidence="6 7">JCM 11201</strain>
    </source>
</reference>
<evidence type="ECO:0000259" key="4">
    <source>
        <dbReference type="Pfam" id="PF00534"/>
    </source>
</evidence>
<proteinExistence type="inferred from homology"/>
<feature type="domain" description="Glycosyl transferase family 1" evidence="4">
    <location>
        <begin position="201"/>
        <end position="347"/>
    </location>
</feature>
<dbReference type="Pfam" id="PF00534">
    <property type="entry name" value="Glycos_transf_1"/>
    <property type="match status" value="1"/>
</dbReference>
<evidence type="ECO:0000256" key="2">
    <source>
        <dbReference type="ARBA" id="ARBA00022676"/>
    </source>
</evidence>
<dbReference type="InterPro" id="IPR001296">
    <property type="entry name" value="Glyco_trans_1"/>
</dbReference>
<gene>
    <name evidence="6" type="ORF">ACFFMS_00665</name>
</gene>
<name>A0ABV5W909_9BACI</name>
<dbReference type="InterPro" id="IPR050519">
    <property type="entry name" value="Glycosyltransf_28_UgtP"/>
</dbReference>
<dbReference type="RefSeq" id="WP_379947341.1">
    <property type="nucleotide sequence ID" value="NZ_JBHMAF010000004.1"/>
</dbReference>
<accession>A0ABV5W909</accession>